<dbReference type="Proteomes" id="UP000184241">
    <property type="component" value="Unassembled WGS sequence"/>
</dbReference>
<evidence type="ECO:0000313" key="1">
    <source>
        <dbReference type="EMBL" id="SHI26569.1"/>
    </source>
</evidence>
<dbReference type="AlphaFoldDB" id="A0A1M5ZR30"/>
<accession>A0A1M5ZR30</accession>
<evidence type="ECO:0000313" key="2">
    <source>
        <dbReference type="Proteomes" id="UP000184241"/>
    </source>
</evidence>
<sequence>MIRSKKVIVTILSLILSTSIFIGCGKKENIENSNKIETKEITSIEELPKENTKIEFLAYGTSIEKRPEEFSKYKELHDFVDNFSKGNFGVDYTNEESIFASKKYLSNELQERNEKNYENIKSDIVDKKKQIDYVKTNIDSIIFSNYSGNYFVDCTIYTFVRNDPSVKEQNKYYQTKYYMFITEENNKLVLSNGNGYGKFRAEEIPSTSPAYMIDEGTDDDFKTTYVAEKELSKFEELDSVKNNITQYYTDYYSINYTSDMNKFKSELLKFISDNYKSDIGTLIDNRIKDINENKFELEFKSVNYRVINYTAYDNKYYIALDVIYNIKNTDETIKTPFLLDLTKENDEWKILKQRYLGENFIIKQNK</sequence>
<gene>
    <name evidence="1" type="ORF">SAMN02745941_03265</name>
</gene>
<organism evidence="1 2">
    <name type="scientific">Clostridium intestinale DSM 6191</name>
    <dbReference type="NCBI Taxonomy" id="1121320"/>
    <lineage>
        <taxon>Bacteria</taxon>
        <taxon>Bacillati</taxon>
        <taxon>Bacillota</taxon>
        <taxon>Clostridia</taxon>
        <taxon>Eubacteriales</taxon>
        <taxon>Clostridiaceae</taxon>
        <taxon>Clostridium</taxon>
    </lineage>
</organism>
<dbReference type="PROSITE" id="PS51257">
    <property type="entry name" value="PROKAR_LIPOPROTEIN"/>
    <property type="match status" value="1"/>
</dbReference>
<evidence type="ECO:0008006" key="3">
    <source>
        <dbReference type="Google" id="ProtNLM"/>
    </source>
</evidence>
<reference evidence="1 2" key="1">
    <citation type="submission" date="2016-11" db="EMBL/GenBank/DDBJ databases">
        <authorList>
            <person name="Jaros S."/>
            <person name="Januszkiewicz K."/>
            <person name="Wedrychowicz H."/>
        </authorList>
    </citation>
    <scope>NUCLEOTIDE SEQUENCE [LARGE SCALE GENOMIC DNA]</scope>
    <source>
        <strain evidence="1 2">DSM 6191</strain>
    </source>
</reference>
<proteinExistence type="predicted"/>
<protein>
    <recommendedName>
        <fullName evidence="3">Lipoprotein</fullName>
    </recommendedName>
</protein>
<name>A0A1M5ZR30_9CLOT</name>
<dbReference type="RefSeq" id="WP_073021182.1">
    <property type="nucleotide sequence ID" value="NZ_FQXU01000010.1"/>
</dbReference>
<dbReference type="EMBL" id="FQXU01000010">
    <property type="protein sequence ID" value="SHI26569.1"/>
    <property type="molecule type" value="Genomic_DNA"/>
</dbReference>